<accession>A0A5Q3QFS9</accession>
<dbReference type="PANTHER" id="PTHR13504">
    <property type="entry name" value="FIDO DOMAIN-CONTAINING PROTEIN DDB_G0283145"/>
    <property type="match status" value="1"/>
</dbReference>
<dbReference type="InterPro" id="IPR040198">
    <property type="entry name" value="Fido_containing"/>
</dbReference>
<dbReference type="PANTHER" id="PTHR13504:SF38">
    <property type="entry name" value="FIDO DOMAIN-CONTAINING PROTEIN"/>
    <property type="match status" value="1"/>
</dbReference>
<dbReference type="InterPro" id="IPR003812">
    <property type="entry name" value="Fido"/>
</dbReference>
<keyword evidence="2" id="KW-0067">ATP-binding</keyword>
<name>A0A5Q3QFS9_9PSEU</name>
<feature type="active site" evidence="1">
    <location>
        <position position="168"/>
    </location>
</feature>
<sequence>MRRELASALRAPQRWAGGLRRTMLARAIQGSNSIEGYVVSVDDAVAAVDEEEPLSAEERTWAEIVGYRQTLNYVLRMANDPHFHFDTSAIRSMHFMLLNHDLSKDPGQYRTRSIYVHDDKLGANVYEGPDAENVPELMSTFARSLDEQTACDPLTAAAMAHLNLVMIHPFRDGNGRMARALQTLVLARTSIVEPAFASIEEWLGHNTDDYYRILALTGAGHWNPHRDAHWWIKFNLRAHHMQAQTLRRRIRNAERIWLRLDDIVGKHALPERVTDVLYEAVLGYRVRRSGHLRRAELEGRTATRDFARMVQFNLLTAVGETRGRHYVAGPVLDELRAELRADRSMLDDPYPWMPAALRAPR</sequence>
<proteinExistence type="predicted"/>
<dbReference type="KEGG" id="sace:GIY23_06180"/>
<dbReference type="SUPFAM" id="SSF140931">
    <property type="entry name" value="Fic-like"/>
    <property type="match status" value="1"/>
</dbReference>
<evidence type="ECO:0000313" key="5">
    <source>
        <dbReference type="Proteomes" id="UP000371041"/>
    </source>
</evidence>
<dbReference type="InterPro" id="IPR036597">
    <property type="entry name" value="Fido-like_dom_sf"/>
</dbReference>
<protein>
    <submittedName>
        <fullName evidence="4">Fic family protein</fullName>
    </submittedName>
</protein>
<evidence type="ECO:0000259" key="3">
    <source>
        <dbReference type="PROSITE" id="PS51459"/>
    </source>
</evidence>
<evidence type="ECO:0000256" key="1">
    <source>
        <dbReference type="PIRSR" id="PIRSR640198-1"/>
    </source>
</evidence>
<gene>
    <name evidence="4" type="ORF">GIY23_06180</name>
</gene>
<dbReference type="Gene3D" id="1.10.3290.10">
    <property type="entry name" value="Fido-like domain"/>
    <property type="match status" value="1"/>
</dbReference>
<dbReference type="Proteomes" id="UP000371041">
    <property type="component" value="Chromosome"/>
</dbReference>
<keyword evidence="2" id="KW-0547">Nucleotide-binding</keyword>
<dbReference type="PROSITE" id="PS51459">
    <property type="entry name" value="FIDO"/>
    <property type="match status" value="1"/>
</dbReference>
<feature type="domain" description="Fido" evidence="3">
    <location>
        <begin position="85"/>
        <end position="237"/>
    </location>
</feature>
<dbReference type="AlphaFoldDB" id="A0A5Q3QFS9"/>
<reference evidence="5" key="1">
    <citation type="submission" date="2019-11" db="EMBL/GenBank/DDBJ databases">
        <title>The complete genome sequence of Saccharopolyspora sp. E2A.</title>
        <authorList>
            <person name="Zhang G."/>
        </authorList>
    </citation>
    <scope>NUCLEOTIDE SEQUENCE [LARGE SCALE GENOMIC DNA]</scope>
    <source>
        <strain evidence="5">E2A</strain>
    </source>
</reference>
<organism evidence="4 5">
    <name type="scientific">Allosaccharopolyspora coralli</name>
    <dbReference type="NCBI Taxonomy" id="2665642"/>
    <lineage>
        <taxon>Bacteria</taxon>
        <taxon>Bacillati</taxon>
        <taxon>Actinomycetota</taxon>
        <taxon>Actinomycetes</taxon>
        <taxon>Pseudonocardiales</taxon>
        <taxon>Pseudonocardiaceae</taxon>
        <taxon>Allosaccharopolyspora</taxon>
    </lineage>
</organism>
<dbReference type="GO" id="GO:0005524">
    <property type="term" value="F:ATP binding"/>
    <property type="evidence" value="ECO:0007669"/>
    <property type="project" value="UniProtKB-KW"/>
</dbReference>
<evidence type="ECO:0000313" key="4">
    <source>
        <dbReference type="EMBL" id="QGK72084.1"/>
    </source>
</evidence>
<evidence type="ECO:0000256" key="2">
    <source>
        <dbReference type="PIRSR" id="PIRSR640198-2"/>
    </source>
</evidence>
<feature type="binding site" evidence="2">
    <location>
        <begin position="172"/>
        <end position="179"/>
    </location>
    <ligand>
        <name>ATP</name>
        <dbReference type="ChEBI" id="CHEBI:30616"/>
    </ligand>
</feature>
<dbReference type="EMBL" id="CP045929">
    <property type="protein sequence ID" value="QGK72084.1"/>
    <property type="molecule type" value="Genomic_DNA"/>
</dbReference>
<dbReference type="Pfam" id="PF02661">
    <property type="entry name" value="Fic"/>
    <property type="match status" value="1"/>
</dbReference>
<feature type="binding site" evidence="2">
    <location>
        <begin position="210"/>
        <end position="211"/>
    </location>
    <ligand>
        <name>ATP</name>
        <dbReference type="ChEBI" id="CHEBI:30616"/>
    </ligand>
</feature>
<keyword evidence="5" id="KW-1185">Reference proteome</keyword>